<dbReference type="PANTHER" id="PTHR32114:SF2">
    <property type="entry name" value="ABC TRANSPORTER ABCH.3"/>
    <property type="match status" value="1"/>
</dbReference>
<keyword evidence="4" id="KW-0540">Nuclease</keyword>
<dbReference type="Pfam" id="PF13476">
    <property type="entry name" value="AAA_23"/>
    <property type="match status" value="1"/>
</dbReference>
<proteinExistence type="predicted"/>
<feature type="coiled-coil region" evidence="1">
    <location>
        <begin position="729"/>
        <end position="812"/>
    </location>
</feature>
<dbReference type="SUPFAM" id="SSF52540">
    <property type="entry name" value="P-loop containing nucleoside triphosphate hydrolases"/>
    <property type="match status" value="1"/>
</dbReference>
<comment type="caution">
    <text evidence="4">The sequence shown here is derived from an EMBL/GenBank/DDBJ whole genome shotgun (WGS) entry which is preliminary data.</text>
</comment>
<accession>A0A4Q7IQ46</accession>
<dbReference type="EMBL" id="PPSX01000020">
    <property type="protein sequence ID" value="RZQ53895.1"/>
    <property type="molecule type" value="Genomic_DNA"/>
</dbReference>
<dbReference type="PANTHER" id="PTHR32114">
    <property type="entry name" value="ABC TRANSPORTER ABCH.3"/>
    <property type="match status" value="1"/>
</dbReference>
<sequence length="1218" mass="138146">MKLLKITITNLASITHADIDFEKAPLEQAGLFAITGDTGAGKSTLLDAICLALYAKTARLKNDLKNTVSFNGDDIKLNDPRNLLRRGCALGSAEVTFLGQDGECYLAKWSVARARKKVSGKLKTPEHEIIRLSDETLLAHKSAAVKTVEQLIGLSFEQFTRTVLLAQHEFAAFLKASSDERAQLLECLTATDKFSRIGQLIFEKHKEKKAELERLKDSLSTYVLLTDEQLEQLTLDAHTHKQKLDELRAQQAQHKSSLQWLTESGQLRIQLVQTEQAVQETEAKLTEKAHVFNEAKQAQAAFEIADNRQQWTVTKNNLGALELKQSELKTKDFAAQIQQAQDASTKASDALQQTEVYLSQQQKVLVEVRQLDTKIANADSVLQQVSKQHSELEQQQTKLAVEQQNTSAHLQQVQQQSNELESLLTANNSLQNTTENWSHLKGLLDEIIDKQSQSQHSNVALQNAQKQHQENTQQAEPLKSELSQLQSQLTSRESSIEALQQQVEQLNIDDLQTTTQRLQQVIALMQQISDANSEQLQHQSLMASHFQKKQAIEVQMTDTEQQKELSKQRVNVTRDSLTQLQLRASESISALRAELKPGHECMVCGSKEHPYAVDHIDSHWANLLNDFSMQHQQAEQAYEQALQRSRLHLAEFEKVNAKFQEGKLQNQRLVNKIAELQGLIEQFSEYQGWSLQQCLDHQQTLVQQQQHHTAIQSQLQKAWQSQQAQQKLFEQKQAQLNAITQQAVELAHQVEQLQSSLTQLSQEVIRAQEQARDYYSDETWWTQFEHAPQDALRSLTTAVNNFKNNKEKLVQLQQSQQTLTLQQSHLQEAAVNVTQQLKDINTTVDNTRLEKQRFEQARLECLPQEISADEWQEKCQAQLKARQHDLDTCAEQLKQILQAEKDKEKDLNYLVEQIEILLTQKAALEARFEQWLNEKSQTFADLNEERVSYLLTLSKVDIEQTLTEFKQLSHGKVELSGKLSHLKETLNIHLEKALTELSEQQINEQLVILESQFQQTQQYWLSVNTQLEQHHKNVEKLATEQQKLNMLQAKYEHWHLLDKLLGDATGKKLRNIAQTQTLKILLQYANQHLASLSKRYRLTVIGHSLNIAIIDKDMADEQRSVNTLSGGESFLVSLALALGLASLSSNKVNIGSLFIDEGFGTLDPETLSVALDALDALQAQGRKVGVISHVSEMSERVATQVQVKKQPGGYSNVLIKGA</sequence>
<organism evidence="4 5">
    <name type="scientific">Pseudoalteromonas phenolica</name>
    <dbReference type="NCBI Taxonomy" id="161398"/>
    <lineage>
        <taxon>Bacteria</taxon>
        <taxon>Pseudomonadati</taxon>
        <taxon>Pseudomonadota</taxon>
        <taxon>Gammaproteobacteria</taxon>
        <taxon>Alteromonadales</taxon>
        <taxon>Pseudoalteromonadaceae</taxon>
        <taxon>Pseudoalteromonas</taxon>
    </lineage>
</organism>
<evidence type="ECO:0000259" key="3">
    <source>
        <dbReference type="Pfam" id="PF13476"/>
    </source>
</evidence>
<dbReference type="InterPro" id="IPR038729">
    <property type="entry name" value="Rad50/SbcC_AAA"/>
</dbReference>
<keyword evidence="4" id="KW-0378">Hydrolase</keyword>
<feature type="coiled-coil region" evidence="1">
    <location>
        <begin position="375"/>
        <end position="433"/>
    </location>
</feature>
<name>A0A4Q7IQ46_9GAMM</name>
<dbReference type="GO" id="GO:0006302">
    <property type="term" value="P:double-strand break repair"/>
    <property type="evidence" value="ECO:0007669"/>
    <property type="project" value="InterPro"/>
</dbReference>
<dbReference type="Gene3D" id="3.40.50.300">
    <property type="entry name" value="P-loop containing nucleotide triphosphate hydrolases"/>
    <property type="match status" value="2"/>
</dbReference>
<feature type="region of interest" description="Disordered" evidence="2">
    <location>
        <begin position="455"/>
        <end position="487"/>
    </location>
</feature>
<protein>
    <submittedName>
        <fullName evidence="4">Exonuclease SbcD</fullName>
    </submittedName>
</protein>
<dbReference type="RefSeq" id="WP_130254750.1">
    <property type="nucleotide sequence ID" value="NZ_PPSX01000020.1"/>
</dbReference>
<feature type="compositionally biased region" description="Polar residues" evidence="2">
    <location>
        <begin position="455"/>
        <end position="475"/>
    </location>
</feature>
<dbReference type="AlphaFoldDB" id="A0A4Q7IQ46"/>
<dbReference type="Proteomes" id="UP000291338">
    <property type="component" value="Unassembled WGS sequence"/>
</dbReference>
<dbReference type="GO" id="GO:0004527">
    <property type="term" value="F:exonuclease activity"/>
    <property type="evidence" value="ECO:0007669"/>
    <property type="project" value="UniProtKB-KW"/>
</dbReference>
<dbReference type="InterPro" id="IPR027417">
    <property type="entry name" value="P-loop_NTPase"/>
</dbReference>
<feature type="compositionally biased region" description="Low complexity" evidence="2">
    <location>
        <begin position="476"/>
        <end position="487"/>
    </location>
</feature>
<evidence type="ECO:0000256" key="2">
    <source>
        <dbReference type="SAM" id="MobiDB-lite"/>
    </source>
</evidence>
<dbReference type="Pfam" id="PF13558">
    <property type="entry name" value="SbcC_Walker_B"/>
    <property type="match status" value="1"/>
</dbReference>
<dbReference type="GO" id="GO:0016887">
    <property type="term" value="F:ATP hydrolysis activity"/>
    <property type="evidence" value="ECO:0007669"/>
    <property type="project" value="InterPro"/>
</dbReference>
<evidence type="ECO:0000313" key="5">
    <source>
        <dbReference type="Proteomes" id="UP000291338"/>
    </source>
</evidence>
<feature type="domain" description="Rad50/SbcC-type AAA" evidence="3">
    <location>
        <begin position="5"/>
        <end position="253"/>
    </location>
</feature>
<gene>
    <name evidence="4" type="ORF">C1E23_06220</name>
</gene>
<keyword evidence="4" id="KW-0269">Exonuclease</keyword>
<keyword evidence="1" id="KW-0175">Coiled coil</keyword>
<reference evidence="4 5" key="1">
    <citation type="submission" date="2018-01" db="EMBL/GenBank/DDBJ databases">
        <title>Co-occurrence of chitin degradation, pigmentation and bioactivity in marine Pseudoalteromonas.</title>
        <authorList>
            <person name="Paulsen S."/>
            <person name="Gram L."/>
            <person name="Machado H."/>
        </authorList>
    </citation>
    <scope>NUCLEOTIDE SEQUENCE [LARGE SCALE GENOMIC DNA]</scope>
    <source>
        <strain evidence="4 5">S3898</strain>
    </source>
</reference>
<evidence type="ECO:0000256" key="1">
    <source>
        <dbReference type="SAM" id="Coils"/>
    </source>
</evidence>
<evidence type="ECO:0000313" key="4">
    <source>
        <dbReference type="EMBL" id="RZQ53895.1"/>
    </source>
</evidence>